<proteinExistence type="predicted"/>
<organism evidence="1 2">
    <name type="scientific">Sharpea azabuensis</name>
    <dbReference type="NCBI Taxonomy" id="322505"/>
    <lineage>
        <taxon>Bacteria</taxon>
        <taxon>Bacillati</taxon>
        <taxon>Bacillota</taxon>
        <taxon>Erysipelotrichia</taxon>
        <taxon>Erysipelotrichales</taxon>
        <taxon>Coprobacillaceae</taxon>
        <taxon>Sharpea</taxon>
    </lineage>
</organism>
<protein>
    <submittedName>
        <fullName evidence="1">Uncharacterized protein YxjI</fullName>
    </submittedName>
</protein>
<dbReference type="eggNOG" id="COG4894">
    <property type="taxonomic scope" value="Bacteria"/>
</dbReference>
<evidence type="ECO:0000313" key="2">
    <source>
        <dbReference type="Proteomes" id="UP000183028"/>
    </source>
</evidence>
<dbReference type="EMBL" id="FNYK01000112">
    <property type="protein sequence ID" value="SEJ33295.1"/>
    <property type="molecule type" value="Genomic_DNA"/>
</dbReference>
<dbReference type="STRING" id="322505.SAMN04487836_14913"/>
<accession>A0A1H6Y940</accession>
<dbReference type="InterPro" id="IPR007612">
    <property type="entry name" value="LOR"/>
</dbReference>
<dbReference type="InterPro" id="IPR025659">
    <property type="entry name" value="Tubby-like_C"/>
</dbReference>
<dbReference type="RefSeq" id="WP_074732888.1">
    <property type="nucleotide sequence ID" value="NZ_FNYK01000112.1"/>
</dbReference>
<dbReference type="SUPFAM" id="SSF54518">
    <property type="entry name" value="Tubby C-terminal domain-like"/>
    <property type="match status" value="1"/>
</dbReference>
<dbReference type="AlphaFoldDB" id="A0A1H6Y940"/>
<keyword evidence="2" id="KW-1185">Reference proteome</keyword>
<dbReference type="OrthoDB" id="652307at2"/>
<reference evidence="2" key="1">
    <citation type="submission" date="2016-10" db="EMBL/GenBank/DDBJ databases">
        <authorList>
            <person name="Varghese N."/>
        </authorList>
    </citation>
    <scope>NUCLEOTIDE SEQUENCE [LARGE SCALE GENOMIC DNA]</scope>
    <source>
        <strain evidence="2">DSM 20406</strain>
    </source>
</reference>
<evidence type="ECO:0000313" key="1">
    <source>
        <dbReference type="EMBL" id="SEJ33295.1"/>
    </source>
</evidence>
<sequence>MKYYYIDHPISFPDSFSITDEHANILFQVDTKLNWGRIIKISKEHQTLRILDDKISTYFPSFTIKDENDHKLGCIKRIFSFKAPQLDFQYKGYYIRGDYMTQSYDVAQQATTMATIKHISQGMDKVEIDILKDEYAIDILTFVIALEAHKALF</sequence>
<gene>
    <name evidence="1" type="ORF">SAMN04487834_11123</name>
</gene>
<dbReference type="Proteomes" id="UP000183028">
    <property type="component" value="Unassembled WGS sequence"/>
</dbReference>
<name>A0A1H6Y940_9FIRM</name>
<dbReference type="Pfam" id="PF04525">
    <property type="entry name" value="LOR"/>
    <property type="match status" value="1"/>
</dbReference>